<feature type="chain" id="PRO_5030945678" evidence="7">
    <location>
        <begin position="20"/>
        <end position="707"/>
    </location>
</feature>
<proteinExistence type="inferred from homology"/>
<dbReference type="RefSeq" id="WP_183948682.1">
    <property type="nucleotide sequence ID" value="NZ_JACHHX010000013.1"/>
</dbReference>
<name>A0A7W8DEX1_9GAMM</name>
<evidence type="ECO:0000256" key="7">
    <source>
        <dbReference type="SAM" id="SignalP"/>
    </source>
</evidence>
<dbReference type="AlphaFoldDB" id="A0A7W8DEX1"/>
<evidence type="ECO:0000313" key="9">
    <source>
        <dbReference type="EMBL" id="MBB5016007.1"/>
    </source>
</evidence>
<feature type="signal peptide" evidence="7">
    <location>
        <begin position="1"/>
        <end position="19"/>
    </location>
</feature>
<accession>A0A7W8DEX1</accession>
<dbReference type="EMBL" id="JACHHX010000013">
    <property type="protein sequence ID" value="MBB5016007.1"/>
    <property type="molecule type" value="Genomic_DNA"/>
</dbReference>
<dbReference type="Gene3D" id="2.120.10.30">
    <property type="entry name" value="TolB, C-terminal domain"/>
    <property type="match status" value="2"/>
</dbReference>
<feature type="domain" description="Peptidase S9 prolyl oligopeptidase catalytic" evidence="8">
    <location>
        <begin position="492"/>
        <end position="698"/>
    </location>
</feature>
<evidence type="ECO:0000256" key="4">
    <source>
        <dbReference type="ARBA" id="ARBA00022801"/>
    </source>
</evidence>
<dbReference type="SUPFAM" id="SSF53474">
    <property type="entry name" value="alpha/beta-Hydrolases"/>
    <property type="match status" value="1"/>
</dbReference>
<feature type="region of interest" description="Disordered" evidence="6">
    <location>
        <begin position="271"/>
        <end position="298"/>
    </location>
</feature>
<dbReference type="InterPro" id="IPR003006">
    <property type="entry name" value="Ig/MHC_CS"/>
</dbReference>
<dbReference type="InterPro" id="IPR011042">
    <property type="entry name" value="6-blade_b-propeller_TolB-like"/>
</dbReference>
<keyword evidence="5" id="KW-0720">Serine protease</keyword>
<evidence type="ECO:0000256" key="2">
    <source>
        <dbReference type="ARBA" id="ARBA00022670"/>
    </source>
</evidence>
<comment type="similarity">
    <text evidence="1">Belongs to the peptidase S9C family.</text>
</comment>
<keyword evidence="2" id="KW-0645">Protease</keyword>
<evidence type="ECO:0000256" key="5">
    <source>
        <dbReference type="ARBA" id="ARBA00022825"/>
    </source>
</evidence>
<keyword evidence="3 7" id="KW-0732">Signal</keyword>
<sequence length="707" mass="78208">MTRLLFACLLLLSSALATAQDRRPISHEDLWLMPRVAAPVVSPDGKWVVFTVTEPAYDPAEQVVDLWLAPTDGSTPPRRITASKAPESGPAWSPDGQRLAFSAQRDGDSAPQIYILDLARGGEALRATSISTGARLPQFSPDGRRILFTSNLYPEAASDADSKRVAEERKARKHSARTYTGFPIRNWDRWLDERQPRLFVQTIGRDDARDLLGGTTLIRSPGYAGRMTNSGEELDAVWAPDGRSIVFVASTNRHNAAFAFTHTDLWQVPVDGGEPRRLTGAADAPEAEGPGYTQPRFSPDGRTLYALLSPHTGKVYNATRLAVFAWPSLRAQPAIELPEGRSVSTYAISADSRSVYITAEDAGHEKLYRATAGRAGAELAFDMARGLYTGISSSQRGATVLVGLYESATEPPEVVRIDPARRTHHRLSSFGVERAAALDMAPVEHFWFTGERGARIHNMLVRPAGFDPNRRYPLFVVMHGGPHTMWRDQFVLRWNYHLLAGSDYVVLLTNYTGSTGFGEAFAQGIQGDPLKGPAEEINQAADVAIARYAFIDGDRQCAGGASYGGHLANWLQATTDRYRCLVSHAGLVNLKSQWGTSDIAYSREVGQGGPHWEDIPLWQEQNPIRYAANFRTPVLVTFGENDFRVPINNGLEYWVALQRQRVESRLVVYPDENHWILKGENSRHFYREVSDWLGRWLGTADAPPASP</sequence>
<keyword evidence="10" id="KW-1185">Reference proteome</keyword>
<dbReference type="InterPro" id="IPR001375">
    <property type="entry name" value="Peptidase_S9_cat"/>
</dbReference>
<dbReference type="Proteomes" id="UP000519004">
    <property type="component" value="Unassembled WGS sequence"/>
</dbReference>
<gene>
    <name evidence="9" type="ORF">HNQ58_001917</name>
</gene>
<dbReference type="PANTHER" id="PTHR42776">
    <property type="entry name" value="SERINE PEPTIDASE S9 FAMILY MEMBER"/>
    <property type="match status" value="1"/>
</dbReference>
<evidence type="ECO:0000259" key="8">
    <source>
        <dbReference type="Pfam" id="PF00326"/>
    </source>
</evidence>
<keyword evidence="4" id="KW-0378">Hydrolase</keyword>
<dbReference type="SUPFAM" id="SSF82171">
    <property type="entry name" value="DPP6 N-terminal domain-like"/>
    <property type="match status" value="1"/>
</dbReference>
<dbReference type="GO" id="GO:0004177">
    <property type="term" value="F:aminopeptidase activity"/>
    <property type="evidence" value="ECO:0007669"/>
    <property type="project" value="UniProtKB-KW"/>
</dbReference>
<dbReference type="FunFam" id="3.40.50.1820:FF:000028">
    <property type="entry name" value="S9 family peptidase"/>
    <property type="match status" value="1"/>
</dbReference>
<organism evidence="9 10">
    <name type="scientific">Rehaibacterium terrae</name>
    <dbReference type="NCBI Taxonomy" id="1341696"/>
    <lineage>
        <taxon>Bacteria</taxon>
        <taxon>Pseudomonadati</taxon>
        <taxon>Pseudomonadota</taxon>
        <taxon>Gammaproteobacteria</taxon>
        <taxon>Lysobacterales</taxon>
        <taxon>Lysobacteraceae</taxon>
        <taxon>Rehaibacterium</taxon>
    </lineage>
</organism>
<dbReference type="Gene3D" id="3.40.50.1820">
    <property type="entry name" value="alpha/beta hydrolase"/>
    <property type="match status" value="1"/>
</dbReference>
<dbReference type="InterPro" id="IPR029058">
    <property type="entry name" value="AB_hydrolase_fold"/>
</dbReference>
<dbReference type="InterPro" id="IPR011659">
    <property type="entry name" value="WD40"/>
</dbReference>
<evidence type="ECO:0000256" key="1">
    <source>
        <dbReference type="ARBA" id="ARBA00010040"/>
    </source>
</evidence>
<reference evidence="9 10" key="1">
    <citation type="submission" date="2020-08" db="EMBL/GenBank/DDBJ databases">
        <title>Genomic Encyclopedia of Type Strains, Phase IV (KMG-IV): sequencing the most valuable type-strain genomes for metagenomic binning, comparative biology and taxonomic classification.</title>
        <authorList>
            <person name="Goeker M."/>
        </authorList>
    </citation>
    <scope>NUCLEOTIDE SEQUENCE [LARGE SCALE GENOMIC DNA]</scope>
    <source>
        <strain evidence="9 10">DSM 25897</strain>
    </source>
</reference>
<feature type="compositionally biased region" description="Low complexity" evidence="6">
    <location>
        <begin position="280"/>
        <end position="291"/>
    </location>
</feature>
<dbReference type="PANTHER" id="PTHR42776:SF13">
    <property type="entry name" value="DIPEPTIDYL-PEPTIDASE 5"/>
    <property type="match status" value="1"/>
</dbReference>
<dbReference type="Pfam" id="PF00326">
    <property type="entry name" value="Peptidase_S9"/>
    <property type="match status" value="1"/>
</dbReference>
<evidence type="ECO:0000313" key="10">
    <source>
        <dbReference type="Proteomes" id="UP000519004"/>
    </source>
</evidence>
<evidence type="ECO:0000256" key="3">
    <source>
        <dbReference type="ARBA" id="ARBA00022729"/>
    </source>
</evidence>
<dbReference type="GO" id="GO:0004252">
    <property type="term" value="F:serine-type endopeptidase activity"/>
    <property type="evidence" value="ECO:0007669"/>
    <property type="project" value="TreeGrafter"/>
</dbReference>
<evidence type="ECO:0000256" key="6">
    <source>
        <dbReference type="SAM" id="MobiDB-lite"/>
    </source>
</evidence>
<protein>
    <submittedName>
        <fullName evidence="9">Dipeptidyl aminopeptidase/acylaminoacyl peptidase</fullName>
    </submittedName>
</protein>
<dbReference type="Pfam" id="PF07676">
    <property type="entry name" value="PD40"/>
    <property type="match status" value="5"/>
</dbReference>
<keyword evidence="9" id="KW-0031">Aminopeptidase</keyword>
<comment type="caution">
    <text evidence="9">The sequence shown here is derived from an EMBL/GenBank/DDBJ whole genome shotgun (WGS) entry which is preliminary data.</text>
</comment>
<dbReference type="PROSITE" id="PS00290">
    <property type="entry name" value="IG_MHC"/>
    <property type="match status" value="1"/>
</dbReference>
<dbReference type="GO" id="GO:0006508">
    <property type="term" value="P:proteolysis"/>
    <property type="evidence" value="ECO:0007669"/>
    <property type="project" value="UniProtKB-KW"/>
</dbReference>